<dbReference type="InterPro" id="IPR003347">
    <property type="entry name" value="JmjC_dom"/>
</dbReference>
<dbReference type="Pfam" id="PF20514">
    <property type="entry name" value="WHD_ROXA"/>
    <property type="match status" value="1"/>
</dbReference>
<dbReference type="Pfam" id="PF08007">
    <property type="entry name" value="JmjC_2"/>
    <property type="match status" value="1"/>
</dbReference>
<keyword evidence="4" id="KW-0560">Oxidoreductase</keyword>
<keyword evidence="8" id="KW-1185">Reference proteome</keyword>
<keyword evidence="5" id="KW-0408">Iron</keyword>
<sequence>MSETILARLGDLPVETFLRDYWQRKSGFFPAALPGFVSPLAPEDLAGLALEEDIESRLVVHSPSAPWQLEHGPFTEQRFSRLPERDWTLLVQAVDHWVPEIHQLLQRFRFIPSWRLDDVMASYAPAGGSVGPHFDYYDVFLVQGAGCRRWQIGQHCDSTSPTLDGTALKILSQFEEKQSYLAKPGDILYIPPGVAHWGSAMDDECITYSIGFRAPSHADILSDLSQDLASRLTNDHRYRDTLLDPSLPAGQIPDSTIANLKNIILHQLDDESIGEWFGCYMTSPKYSGTEQPNDTLDALQQHRLQETNPLIEANRASRFSYRRGATRTRLYVDGQGHDCSEALAICLCQHNLWPWQTLLDTANDTADTELLYQLLSEQALVEADDLLLDDQ</sequence>
<feature type="domain" description="JmjC" evidence="6">
    <location>
        <begin position="100"/>
        <end position="229"/>
    </location>
</feature>
<evidence type="ECO:0000256" key="3">
    <source>
        <dbReference type="ARBA" id="ARBA00022964"/>
    </source>
</evidence>
<dbReference type="Gene3D" id="2.60.120.650">
    <property type="entry name" value="Cupin"/>
    <property type="match status" value="1"/>
</dbReference>
<evidence type="ECO:0000256" key="4">
    <source>
        <dbReference type="ARBA" id="ARBA00023002"/>
    </source>
</evidence>
<keyword evidence="2" id="KW-0479">Metal-binding</keyword>
<dbReference type="Proteomes" id="UP001168380">
    <property type="component" value="Unassembled WGS sequence"/>
</dbReference>
<dbReference type="PANTHER" id="PTHR13096">
    <property type="entry name" value="MINA53 MYC INDUCED NUCLEAR ANTIGEN"/>
    <property type="match status" value="1"/>
</dbReference>
<gene>
    <name evidence="7" type="ORF">QWI16_07680</name>
</gene>
<name>A0ABT8TD60_9GAMM</name>
<dbReference type="InterPro" id="IPR046799">
    <property type="entry name" value="ROXA-like_wH"/>
</dbReference>
<dbReference type="PANTHER" id="PTHR13096:SF8">
    <property type="entry name" value="RIBOSOMAL OXYGENASE 1"/>
    <property type="match status" value="1"/>
</dbReference>
<comment type="caution">
    <text evidence="7">The sequence shown here is derived from an EMBL/GenBank/DDBJ whole genome shotgun (WGS) entry which is preliminary data.</text>
</comment>
<dbReference type="SMART" id="SM00558">
    <property type="entry name" value="JmjC"/>
    <property type="match status" value="1"/>
</dbReference>
<protein>
    <submittedName>
        <fullName evidence="7">Cupin domain-containing protein</fullName>
    </submittedName>
</protein>
<evidence type="ECO:0000256" key="1">
    <source>
        <dbReference type="ARBA" id="ARBA00001954"/>
    </source>
</evidence>
<evidence type="ECO:0000259" key="6">
    <source>
        <dbReference type="PROSITE" id="PS51184"/>
    </source>
</evidence>
<keyword evidence="3" id="KW-0223">Dioxygenase</keyword>
<evidence type="ECO:0000256" key="2">
    <source>
        <dbReference type="ARBA" id="ARBA00022723"/>
    </source>
</evidence>
<organism evidence="7 8">
    <name type="scientific">Gilvimarinus algae</name>
    <dbReference type="NCBI Taxonomy" id="3058037"/>
    <lineage>
        <taxon>Bacteria</taxon>
        <taxon>Pseudomonadati</taxon>
        <taxon>Pseudomonadota</taxon>
        <taxon>Gammaproteobacteria</taxon>
        <taxon>Cellvibrionales</taxon>
        <taxon>Cellvibrionaceae</taxon>
        <taxon>Gilvimarinus</taxon>
    </lineage>
</organism>
<dbReference type="Gene3D" id="3.40.366.30">
    <property type="entry name" value="50S ribosomal protein L16 arginine hydroxylase, Chain A, Domain 2"/>
    <property type="match status" value="1"/>
</dbReference>
<comment type="cofactor">
    <cofactor evidence="1">
        <name>Fe(2+)</name>
        <dbReference type="ChEBI" id="CHEBI:29033"/>
    </cofactor>
</comment>
<proteinExistence type="predicted"/>
<dbReference type="RefSeq" id="WP_302712212.1">
    <property type="nucleotide sequence ID" value="NZ_JAULRT010000052.1"/>
</dbReference>
<dbReference type="InterPro" id="IPR039994">
    <property type="entry name" value="NO66-like"/>
</dbReference>
<evidence type="ECO:0000313" key="8">
    <source>
        <dbReference type="Proteomes" id="UP001168380"/>
    </source>
</evidence>
<dbReference type="PROSITE" id="PS51184">
    <property type="entry name" value="JMJC"/>
    <property type="match status" value="1"/>
</dbReference>
<dbReference type="EMBL" id="JAULRT010000052">
    <property type="protein sequence ID" value="MDO3382051.1"/>
    <property type="molecule type" value="Genomic_DNA"/>
</dbReference>
<evidence type="ECO:0000256" key="5">
    <source>
        <dbReference type="ARBA" id="ARBA00023004"/>
    </source>
</evidence>
<evidence type="ECO:0000313" key="7">
    <source>
        <dbReference type="EMBL" id="MDO3382051.1"/>
    </source>
</evidence>
<reference evidence="7" key="1">
    <citation type="submission" date="2023-07" db="EMBL/GenBank/DDBJ databases">
        <title>Gilvimarinus algae sp. nov., isolated from the surface of Kelp.</title>
        <authorList>
            <person name="Sun Y.Y."/>
            <person name="Gong Y."/>
            <person name="Du Z.J."/>
        </authorList>
    </citation>
    <scope>NUCLEOTIDE SEQUENCE</scope>
    <source>
        <strain evidence="7">SDUM040014</strain>
    </source>
</reference>
<accession>A0ABT8TD60</accession>
<dbReference type="SUPFAM" id="SSF51197">
    <property type="entry name" value="Clavaminate synthase-like"/>
    <property type="match status" value="1"/>
</dbReference>